<evidence type="ECO:0000256" key="4">
    <source>
        <dbReference type="ARBA" id="ARBA00022490"/>
    </source>
</evidence>
<keyword evidence="4" id="KW-0963">Cytoplasm</keyword>
<dbReference type="AlphaFoldDB" id="A0AAJ0C1V3"/>
<dbReference type="RefSeq" id="XP_060284559.1">
    <property type="nucleotide sequence ID" value="XM_060423999.1"/>
</dbReference>
<evidence type="ECO:0000256" key="6">
    <source>
        <dbReference type="ARBA" id="ARBA00022679"/>
    </source>
</evidence>
<dbReference type="PANTHER" id="PTHR14614:SF39">
    <property type="entry name" value="HISTIDINE PROTEIN METHYLTRANSFERASE 1 HOMOLOG"/>
    <property type="match status" value="1"/>
</dbReference>
<keyword evidence="7" id="KW-0949">S-adenosyl-L-methionine</keyword>
<dbReference type="EMBL" id="MU839005">
    <property type="protein sequence ID" value="KAK1768346.1"/>
    <property type="molecule type" value="Genomic_DNA"/>
</dbReference>
<keyword evidence="5" id="KW-0489">Methyltransferase</keyword>
<dbReference type="GO" id="GO:0018064">
    <property type="term" value="F:protein-L-histidine N-tele-methyltransferase activity"/>
    <property type="evidence" value="ECO:0007669"/>
    <property type="project" value="UniProtKB-EC"/>
</dbReference>
<evidence type="ECO:0000256" key="8">
    <source>
        <dbReference type="ARBA" id="ARBA00023242"/>
    </source>
</evidence>
<evidence type="ECO:0000256" key="9">
    <source>
        <dbReference type="ARBA" id="ARBA00038126"/>
    </source>
</evidence>
<keyword evidence="6" id="KW-0808">Transferase</keyword>
<protein>
    <recommendedName>
        <fullName evidence="3">protein-histidine N-methyltransferase</fullName>
        <ecNumber evidence="3">2.1.1.85</ecNumber>
    </recommendedName>
</protein>
<evidence type="ECO:0000256" key="3">
    <source>
        <dbReference type="ARBA" id="ARBA00012533"/>
    </source>
</evidence>
<organism evidence="10 11">
    <name type="scientific">Phialemonium atrogriseum</name>
    <dbReference type="NCBI Taxonomy" id="1093897"/>
    <lineage>
        <taxon>Eukaryota</taxon>
        <taxon>Fungi</taxon>
        <taxon>Dikarya</taxon>
        <taxon>Ascomycota</taxon>
        <taxon>Pezizomycotina</taxon>
        <taxon>Sordariomycetes</taxon>
        <taxon>Sordariomycetidae</taxon>
        <taxon>Cephalothecales</taxon>
        <taxon>Cephalothecaceae</taxon>
        <taxon>Phialemonium</taxon>
    </lineage>
</organism>
<reference evidence="10" key="1">
    <citation type="submission" date="2023-06" db="EMBL/GenBank/DDBJ databases">
        <title>Genome-scale phylogeny and comparative genomics of the fungal order Sordariales.</title>
        <authorList>
            <consortium name="Lawrence Berkeley National Laboratory"/>
            <person name="Hensen N."/>
            <person name="Bonometti L."/>
            <person name="Westerberg I."/>
            <person name="Brannstrom I.O."/>
            <person name="Guillou S."/>
            <person name="Cros-Aarteil S."/>
            <person name="Calhoun S."/>
            <person name="Haridas S."/>
            <person name="Kuo A."/>
            <person name="Mondo S."/>
            <person name="Pangilinan J."/>
            <person name="Riley R."/>
            <person name="Labutti K."/>
            <person name="Andreopoulos B."/>
            <person name="Lipzen A."/>
            <person name="Chen C."/>
            <person name="Yanf M."/>
            <person name="Daum C."/>
            <person name="Ng V."/>
            <person name="Clum A."/>
            <person name="Steindorff A."/>
            <person name="Ohm R."/>
            <person name="Martin F."/>
            <person name="Silar P."/>
            <person name="Natvig D."/>
            <person name="Lalanne C."/>
            <person name="Gautier V."/>
            <person name="Ament-Velasquez S.L."/>
            <person name="Kruys A."/>
            <person name="Hutchinson M.I."/>
            <person name="Powell A.J."/>
            <person name="Barry K."/>
            <person name="Miller A.N."/>
            <person name="Grigoriev I.V."/>
            <person name="Debuchy R."/>
            <person name="Gladieux P."/>
            <person name="Thoren M.H."/>
            <person name="Johannesson H."/>
        </authorList>
    </citation>
    <scope>NUCLEOTIDE SEQUENCE</scope>
    <source>
        <strain evidence="10">8032-3</strain>
    </source>
</reference>
<gene>
    <name evidence="10" type="ORF">QBC33DRAFT_372535</name>
</gene>
<evidence type="ECO:0000256" key="1">
    <source>
        <dbReference type="ARBA" id="ARBA00004123"/>
    </source>
</evidence>
<dbReference type="PANTHER" id="PTHR14614">
    <property type="entry name" value="HEPATOCELLULAR CARCINOMA-ASSOCIATED ANTIGEN"/>
    <property type="match status" value="1"/>
</dbReference>
<name>A0AAJ0C1V3_9PEZI</name>
<evidence type="ECO:0000313" key="10">
    <source>
        <dbReference type="EMBL" id="KAK1768346.1"/>
    </source>
</evidence>
<dbReference type="InterPro" id="IPR019410">
    <property type="entry name" value="Methyltransf_16"/>
</dbReference>
<evidence type="ECO:0000256" key="2">
    <source>
        <dbReference type="ARBA" id="ARBA00004496"/>
    </source>
</evidence>
<dbReference type="GeneID" id="85307186"/>
<evidence type="ECO:0000256" key="7">
    <source>
        <dbReference type="ARBA" id="ARBA00022691"/>
    </source>
</evidence>
<dbReference type="Gene3D" id="3.40.50.150">
    <property type="entry name" value="Vaccinia Virus protein VP39"/>
    <property type="match status" value="1"/>
</dbReference>
<comment type="caution">
    <text evidence="10">The sequence shown here is derived from an EMBL/GenBank/DDBJ whole genome shotgun (WGS) entry which is preliminary data.</text>
</comment>
<proteinExistence type="inferred from homology"/>
<dbReference type="InterPro" id="IPR029063">
    <property type="entry name" value="SAM-dependent_MTases_sf"/>
</dbReference>
<comment type="similarity">
    <text evidence="9">Belongs to the methyltransferase superfamily. METTL18 family.</text>
</comment>
<comment type="subcellular location">
    <subcellularLocation>
        <location evidence="2">Cytoplasm</location>
    </subcellularLocation>
    <subcellularLocation>
        <location evidence="1">Nucleus</location>
    </subcellularLocation>
</comment>
<dbReference type="GO" id="GO:0005737">
    <property type="term" value="C:cytoplasm"/>
    <property type="evidence" value="ECO:0007669"/>
    <property type="project" value="UniProtKB-SubCell"/>
</dbReference>
<dbReference type="GO" id="GO:0032259">
    <property type="term" value="P:methylation"/>
    <property type="evidence" value="ECO:0007669"/>
    <property type="project" value="UniProtKB-KW"/>
</dbReference>
<dbReference type="GO" id="GO:0005634">
    <property type="term" value="C:nucleus"/>
    <property type="evidence" value="ECO:0007669"/>
    <property type="project" value="UniProtKB-SubCell"/>
</dbReference>
<evidence type="ECO:0000256" key="5">
    <source>
        <dbReference type="ARBA" id="ARBA00022603"/>
    </source>
</evidence>
<dbReference type="EC" id="2.1.1.85" evidence="3"/>
<evidence type="ECO:0000313" key="11">
    <source>
        <dbReference type="Proteomes" id="UP001244011"/>
    </source>
</evidence>
<sequence length="375" mass="40434">MATHFSFSFSGDDIEEDKHKAPAQGYVVANPEPSSTAGPASAFPVQGKPLLPPVHHDLDQMLSRLPSKIAYGMMDVDLDGKGTIRLPRRELWDVRVQLMAEEGGEGGEGGDSEHEPGLGQHDVKTGIYEGGFKSWESSVDLVKTLASEGFSDFPGLGPCRLIELGCGTALPSLALLQWASATRVSGEKTPLMLTLADYNPSVLYLVTLPNLLLAWALQSRAGTPLLEEALSSDGELELTGEVVEAFKIFLVSNQISLSFLSGGWSAEFVELLYEPEHTPSLPEDLQTLVIGAETIYSPFALASFSDTLLSLLRRERQDRPNGQAIAIVAAKRLYFGVGGSLDDFVDKMRGLGATVATLREETEGVRRGVVRCVLS</sequence>
<keyword evidence="11" id="KW-1185">Reference proteome</keyword>
<accession>A0AAJ0C1V3</accession>
<keyword evidence="8" id="KW-0539">Nucleus</keyword>
<dbReference type="Proteomes" id="UP001244011">
    <property type="component" value="Unassembled WGS sequence"/>
</dbReference>